<reference evidence="8 9" key="1">
    <citation type="submission" date="2018-06" db="EMBL/GenBank/DDBJ databases">
        <title>Genome Sequence of the Brown Rot Fungal Pathogen Monilinia fructigena.</title>
        <authorList>
            <person name="Landi L."/>
            <person name="De Miccolis Angelini R.M."/>
            <person name="Pollastro S."/>
            <person name="Abate D."/>
            <person name="Faretra F."/>
            <person name="Romanazzi G."/>
        </authorList>
    </citation>
    <scope>NUCLEOTIDE SEQUENCE [LARGE SCALE GENOMIC DNA]</scope>
    <source>
        <strain evidence="8 9">Mfrg269</strain>
    </source>
</reference>
<evidence type="ECO:0000256" key="4">
    <source>
        <dbReference type="ARBA" id="ARBA00022989"/>
    </source>
</evidence>
<sequence>MINSFRINSFRIITLFVLSPQTYIYRLGNLGATKSDHVRYIRKALIFYSYISFPSFRILQGSQDFRSSITNTMAYVLGGFLAIALFAESWVGFILVWIPFYSWLRLGFLLYLILPQTQGARLLYQTHVHPWLHNNELAIDDFIASAHERAKAAGVTYLKQAIELIRQQVFGLPPKEPTPPSTPSTHTYTQTVSAATSSNAAVGGSGDGELSNSGSLIPSHVSGIERITFIQAQRERLSILLSALDKEAQTMQNEKRVPRNISSMSFDGTSSEDDNLDRPKSSPSGMTSRKSEPDFEKIDADSGTEELGNTRGMADRAPSGNWLPWAWGAKPAPPQPTLLLPLGTCLARLSIRVCESSLLCV</sequence>
<gene>
    <name evidence="8" type="ORF">DID88_003771</name>
</gene>
<dbReference type="PANTHER" id="PTHR12300">
    <property type="entry name" value="HVA22-LIKE PROTEINS"/>
    <property type="match status" value="1"/>
</dbReference>
<keyword evidence="4 6" id="KW-1133">Transmembrane helix</keyword>
<name>A0A395ISQ7_9HELO</name>
<protein>
    <recommendedName>
        <fullName evidence="6">Protein YOP1</fullName>
    </recommendedName>
</protein>
<dbReference type="AlphaFoldDB" id="A0A395ISQ7"/>
<evidence type="ECO:0000256" key="1">
    <source>
        <dbReference type="ARBA" id="ARBA00004141"/>
    </source>
</evidence>
<accession>A0A395ISQ7</accession>
<organism evidence="8 9">
    <name type="scientific">Monilinia fructigena</name>
    <dbReference type="NCBI Taxonomy" id="38457"/>
    <lineage>
        <taxon>Eukaryota</taxon>
        <taxon>Fungi</taxon>
        <taxon>Dikarya</taxon>
        <taxon>Ascomycota</taxon>
        <taxon>Pezizomycotina</taxon>
        <taxon>Leotiomycetes</taxon>
        <taxon>Helotiales</taxon>
        <taxon>Sclerotiniaceae</taxon>
        <taxon>Monilinia</taxon>
    </lineage>
</organism>
<evidence type="ECO:0000256" key="7">
    <source>
        <dbReference type="SAM" id="MobiDB-lite"/>
    </source>
</evidence>
<dbReference type="EMBL" id="QKRW01000019">
    <property type="protein sequence ID" value="RAL63347.1"/>
    <property type="molecule type" value="Genomic_DNA"/>
</dbReference>
<evidence type="ECO:0000256" key="3">
    <source>
        <dbReference type="ARBA" id="ARBA00022692"/>
    </source>
</evidence>
<dbReference type="Pfam" id="PF03134">
    <property type="entry name" value="TB2_DP1_HVA22"/>
    <property type="match status" value="1"/>
</dbReference>
<comment type="similarity">
    <text evidence="2 6">Belongs to the DP1 family.</text>
</comment>
<comment type="subcellular location">
    <subcellularLocation>
        <location evidence="1 6">Membrane</location>
        <topology evidence="1 6">Multi-pass membrane protein</topology>
    </subcellularLocation>
</comment>
<dbReference type="Proteomes" id="UP000249056">
    <property type="component" value="Unassembled WGS sequence"/>
</dbReference>
<dbReference type="InterPro" id="IPR004345">
    <property type="entry name" value="TB2_DP1_HVA22"/>
</dbReference>
<dbReference type="GO" id="GO:0016020">
    <property type="term" value="C:membrane"/>
    <property type="evidence" value="ECO:0007669"/>
    <property type="project" value="UniProtKB-SubCell"/>
</dbReference>
<comment type="caution">
    <text evidence="6">Lacks conserved residue(s) required for the propagation of feature annotation.</text>
</comment>
<evidence type="ECO:0000256" key="6">
    <source>
        <dbReference type="RuleBase" id="RU362006"/>
    </source>
</evidence>
<feature type="compositionally biased region" description="Polar residues" evidence="7">
    <location>
        <begin position="260"/>
        <end position="269"/>
    </location>
</feature>
<keyword evidence="3 6" id="KW-0812">Transmembrane</keyword>
<feature type="transmembrane region" description="Helical" evidence="6">
    <location>
        <begin position="12"/>
        <end position="28"/>
    </location>
</feature>
<keyword evidence="9" id="KW-1185">Reference proteome</keyword>
<evidence type="ECO:0000256" key="5">
    <source>
        <dbReference type="ARBA" id="ARBA00023136"/>
    </source>
</evidence>
<keyword evidence="5 6" id="KW-0472">Membrane</keyword>
<evidence type="ECO:0000313" key="8">
    <source>
        <dbReference type="EMBL" id="RAL63347.1"/>
    </source>
</evidence>
<feature type="compositionally biased region" description="Basic and acidic residues" evidence="7">
    <location>
        <begin position="289"/>
        <end position="300"/>
    </location>
</feature>
<evidence type="ECO:0000313" key="9">
    <source>
        <dbReference type="Proteomes" id="UP000249056"/>
    </source>
</evidence>
<feature type="region of interest" description="Disordered" evidence="7">
    <location>
        <begin position="250"/>
        <end position="315"/>
    </location>
</feature>
<comment type="caution">
    <text evidence="8">The sequence shown here is derived from an EMBL/GenBank/DDBJ whole genome shotgun (WGS) entry which is preliminary data.</text>
</comment>
<feature type="transmembrane region" description="Helical" evidence="6">
    <location>
        <begin position="40"/>
        <end position="59"/>
    </location>
</feature>
<evidence type="ECO:0000256" key="2">
    <source>
        <dbReference type="ARBA" id="ARBA00008573"/>
    </source>
</evidence>
<proteinExistence type="inferred from homology"/>
<dbReference type="PANTHER" id="PTHR12300:SF161">
    <property type="entry name" value="RECEPTOR EXPRESSION-ENHANCING PROTEIN"/>
    <property type="match status" value="1"/>
</dbReference>
<dbReference type="OrthoDB" id="434647at2759"/>